<name>A0ABQ5HT47_9ASTR</name>
<keyword evidence="3" id="KW-1185">Reference proteome</keyword>
<sequence>MQDGYSTFETYKTKRFLLFAYDLKDTTWSRVKDLGKKTLFVGQSSTFWVEDTTGVIKSNCIYLVIKSNCIYFTDDADLLYNKSRNGGGRDMGIYHLSNGTIEPHFTGESLALVDKTSKSIYTQYPLASSTWEEGEDEGLLLECKPEEAAAIIQVVIQEVWSGMALELIKCRKDEDKTALAGGLQEDIPTMIDSLSGLGVKLNVK</sequence>
<feature type="domain" description="KIB1-4 beta-propeller" evidence="1">
    <location>
        <begin position="10"/>
        <end position="94"/>
    </location>
</feature>
<organism evidence="2 3">
    <name type="scientific">Tanacetum coccineum</name>
    <dbReference type="NCBI Taxonomy" id="301880"/>
    <lineage>
        <taxon>Eukaryota</taxon>
        <taxon>Viridiplantae</taxon>
        <taxon>Streptophyta</taxon>
        <taxon>Embryophyta</taxon>
        <taxon>Tracheophyta</taxon>
        <taxon>Spermatophyta</taxon>
        <taxon>Magnoliopsida</taxon>
        <taxon>eudicotyledons</taxon>
        <taxon>Gunneridae</taxon>
        <taxon>Pentapetalae</taxon>
        <taxon>asterids</taxon>
        <taxon>campanulids</taxon>
        <taxon>Asterales</taxon>
        <taxon>Asteraceae</taxon>
        <taxon>Asteroideae</taxon>
        <taxon>Anthemideae</taxon>
        <taxon>Anthemidinae</taxon>
        <taxon>Tanacetum</taxon>
    </lineage>
</organism>
<dbReference type="PANTHER" id="PTHR44259:SF108">
    <property type="entry name" value="F-BOX PROTEIN SKIP23-LIKE"/>
    <property type="match status" value="1"/>
</dbReference>
<dbReference type="PANTHER" id="PTHR44259">
    <property type="entry name" value="OS07G0183000 PROTEIN-RELATED"/>
    <property type="match status" value="1"/>
</dbReference>
<evidence type="ECO:0000313" key="3">
    <source>
        <dbReference type="Proteomes" id="UP001151760"/>
    </source>
</evidence>
<accession>A0ABQ5HT47</accession>
<proteinExistence type="predicted"/>
<dbReference type="InterPro" id="IPR005174">
    <property type="entry name" value="KIB1-4_b-propeller"/>
</dbReference>
<protein>
    <submittedName>
        <fullName evidence="2">Ribonuclease H-like domain-containing protein</fullName>
    </submittedName>
</protein>
<comment type="caution">
    <text evidence="2">The sequence shown here is derived from an EMBL/GenBank/DDBJ whole genome shotgun (WGS) entry which is preliminary data.</text>
</comment>
<reference evidence="2" key="2">
    <citation type="submission" date="2022-01" db="EMBL/GenBank/DDBJ databases">
        <authorList>
            <person name="Yamashiro T."/>
            <person name="Shiraishi A."/>
            <person name="Satake H."/>
            <person name="Nakayama K."/>
        </authorList>
    </citation>
    <scope>NUCLEOTIDE SEQUENCE</scope>
</reference>
<evidence type="ECO:0000313" key="2">
    <source>
        <dbReference type="EMBL" id="GJT90724.1"/>
    </source>
</evidence>
<dbReference type="InterPro" id="IPR050942">
    <property type="entry name" value="F-box_BR-signaling"/>
</dbReference>
<dbReference type="EMBL" id="BQNB010019949">
    <property type="protein sequence ID" value="GJT90724.1"/>
    <property type="molecule type" value="Genomic_DNA"/>
</dbReference>
<dbReference type="Proteomes" id="UP001151760">
    <property type="component" value="Unassembled WGS sequence"/>
</dbReference>
<reference evidence="2" key="1">
    <citation type="journal article" date="2022" name="Int. J. Mol. Sci.">
        <title>Draft Genome of Tanacetum Coccineum: Genomic Comparison of Closely Related Tanacetum-Family Plants.</title>
        <authorList>
            <person name="Yamashiro T."/>
            <person name="Shiraishi A."/>
            <person name="Nakayama K."/>
            <person name="Satake H."/>
        </authorList>
    </citation>
    <scope>NUCLEOTIDE SEQUENCE</scope>
</reference>
<evidence type="ECO:0000259" key="1">
    <source>
        <dbReference type="Pfam" id="PF03478"/>
    </source>
</evidence>
<gene>
    <name evidence="2" type="ORF">Tco_1079569</name>
</gene>
<dbReference type="Pfam" id="PF03478">
    <property type="entry name" value="Beta-prop_KIB1-4"/>
    <property type="match status" value="1"/>
</dbReference>